<protein>
    <recommendedName>
        <fullName evidence="3">F-box domain-containing protein</fullName>
    </recommendedName>
</protein>
<sequence>MEGPKGHAGCQVFETFELVELILSHLTLLEILRAEPTSRSISSVIHSSPTLKRRLHFSQPRNGDINRCMDCYGTPVPRHDIPSDAFIPYAAFSGPMTTFIDATLLNPLLPRIFPCHRTNPLEHGWLLLVLRDLPDLPDNSRPSWASMLFTAQPVKKLRIEPATMLRESPNSCAPIRLPPPDPAEADRIAALHARLSTTRTRTDLRPAEFPVNGIRRLAAARGEASADGWVWGSSLDLVRGKKPKPGYEKSLLVNEDGVRIGQIEEVARKAKWNTWVLKKLE</sequence>
<keyword evidence="2" id="KW-1185">Reference proteome</keyword>
<dbReference type="SUPFAM" id="SSF81383">
    <property type="entry name" value="F-box domain"/>
    <property type="match status" value="1"/>
</dbReference>
<dbReference type="InterPro" id="IPR036047">
    <property type="entry name" value="F-box-like_dom_sf"/>
</dbReference>
<organism evidence="1 2">
    <name type="scientific">Rhizodiscina lignyota</name>
    <dbReference type="NCBI Taxonomy" id="1504668"/>
    <lineage>
        <taxon>Eukaryota</taxon>
        <taxon>Fungi</taxon>
        <taxon>Dikarya</taxon>
        <taxon>Ascomycota</taxon>
        <taxon>Pezizomycotina</taxon>
        <taxon>Dothideomycetes</taxon>
        <taxon>Pleosporomycetidae</taxon>
        <taxon>Aulographales</taxon>
        <taxon>Rhizodiscinaceae</taxon>
        <taxon>Rhizodiscina</taxon>
    </lineage>
</organism>
<reference evidence="1" key="1">
    <citation type="journal article" date="2020" name="Stud. Mycol.">
        <title>101 Dothideomycetes genomes: a test case for predicting lifestyles and emergence of pathogens.</title>
        <authorList>
            <person name="Haridas S."/>
            <person name="Albert R."/>
            <person name="Binder M."/>
            <person name="Bloem J."/>
            <person name="Labutti K."/>
            <person name="Salamov A."/>
            <person name="Andreopoulos B."/>
            <person name="Baker S."/>
            <person name="Barry K."/>
            <person name="Bills G."/>
            <person name="Bluhm B."/>
            <person name="Cannon C."/>
            <person name="Castanera R."/>
            <person name="Culley D."/>
            <person name="Daum C."/>
            <person name="Ezra D."/>
            <person name="Gonzalez J."/>
            <person name="Henrissat B."/>
            <person name="Kuo A."/>
            <person name="Liang C."/>
            <person name="Lipzen A."/>
            <person name="Lutzoni F."/>
            <person name="Magnuson J."/>
            <person name="Mondo S."/>
            <person name="Nolan M."/>
            <person name="Ohm R."/>
            <person name="Pangilinan J."/>
            <person name="Park H.-J."/>
            <person name="Ramirez L."/>
            <person name="Alfaro M."/>
            <person name="Sun H."/>
            <person name="Tritt A."/>
            <person name="Yoshinaga Y."/>
            <person name="Zwiers L.-H."/>
            <person name="Turgeon B."/>
            <person name="Goodwin S."/>
            <person name="Spatafora J."/>
            <person name="Crous P."/>
            <person name="Grigoriev I."/>
        </authorList>
    </citation>
    <scope>NUCLEOTIDE SEQUENCE</scope>
    <source>
        <strain evidence="1">CBS 133067</strain>
    </source>
</reference>
<dbReference type="EMBL" id="ML978126">
    <property type="protein sequence ID" value="KAF2098782.1"/>
    <property type="molecule type" value="Genomic_DNA"/>
</dbReference>
<evidence type="ECO:0000313" key="1">
    <source>
        <dbReference type="EMBL" id="KAF2098782.1"/>
    </source>
</evidence>
<proteinExistence type="predicted"/>
<comment type="caution">
    <text evidence="1">The sequence shown here is derived from an EMBL/GenBank/DDBJ whole genome shotgun (WGS) entry which is preliminary data.</text>
</comment>
<accession>A0A9P4IFN2</accession>
<dbReference type="Proteomes" id="UP000799772">
    <property type="component" value="Unassembled WGS sequence"/>
</dbReference>
<evidence type="ECO:0000313" key="2">
    <source>
        <dbReference type="Proteomes" id="UP000799772"/>
    </source>
</evidence>
<name>A0A9P4IFN2_9PEZI</name>
<evidence type="ECO:0008006" key="3">
    <source>
        <dbReference type="Google" id="ProtNLM"/>
    </source>
</evidence>
<dbReference type="AlphaFoldDB" id="A0A9P4IFN2"/>
<gene>
    <name evidence="1" type="ORF">NA57DRAFT_76021</name>
</gene>